<evidence type="ECO:0000256" key="6">
    <source>
        <dbReference type="ARBA" id="ARBA00022794"/>
    </source>
</evidence>
<feature type="compositionally biased region" description="Low complexity" evidence="13">
    <location>
        <begin position="17"/>
        <end position="29"/>
    </location>
</feature>
<keyword evidence="6" id="KW-0970">Cilium biogenesis/degradation</keyword>
<accession>A0A8C5D2W8</accession>
<evidence type="ECO:0000256" key="5">
    <source>
        <dbReference type="ARBA" id="ARBA00022737"/>
    </source>
</evidence>
<dbReference type="FunFam" id="3.10.20.230:FF:000007">
    <property type="entry name" value="Oxygen-regulated protein 1"/>
    <property type="match status" value="1"/>
</dbReference>
<dbReference type="PANTHER" id="PTHR23005:SF4">
    <property type="entry name" value="OXYGEN-REGULATED PROTEIN 1"/>
    <property type="match status" value="1"/>
</dbReference>
<keyword evidence="4" id="KW-0716">Sensory transduction</keyword>
<evidence type="ECO:0000256" key="9">
    <source>
        <dbReference type="ARBA" id="ARBA00023273"/>
    </source>
</evidence>
<feature type="region of interest" description="Disordered" evidence="13">
    <location>
        <begin position="231"/>
        <end position="264"/>
    </location>
</feature>
<feature type="compositionally biased region" description="Polar residues" evidence="13">
    <location>
        <begin position="30"/>
        <end position="44"/>
    </location>
</feature>
<dbReference type="PROSITE" id="PS50309">
    <property type="entry name" value="DC"/>
    <property type="match status" value="2"/>
</dbReference>
<evidence type="ECO:0000256" key="1">
    <source>
        <dbReference type="ARBA" id="ARBA00004430"/>
    </source>
</evidence>
<dbReference type="GO" id="GO:0009416">
    <property type="term" value="P:response to light stimulus"/>
    <property type="evidence" value="ECO:0007669"/>
    <property type="project" value="UniProtKB-ARBA"/>
</dbReference>
<dbReference type="GO" id="GO:0035556">
    <property type="term" value="P:intracellular signal transduction"/>
    <property type="evidence" value="ECO:0007669"/>
    <property type="project" value="InterPro"/>
</dbReference>
<dbReference type="GO" id="GO:0035082">
    <property type="term" value="P:axoneme assembly"/>
    <property type="evidence" value="ECO:0007669"/>
    <property type="project" value="TreeGrafter"/>
</dbReference>
<evidence type="ECO:0000256" key="11">
    <source>
        <dbReference type="ARBA" id="ARBA00044186"/>
    </source>
</evidence>
<dbReference type="GeneTree" id="ENSGT00940000154242"/>
<keyword evidence="9" id="KW-0966">Cell projection</keyword>
<dbReference type="SUPFAM" id="SSF89837">
    <property type="entry name" value="Doublecortin (DC)"/>
    <property type="match status" value="2"/>
</dbReference>
<evidence type="ECO:0000256" key="3">
    <source>
        <dbReference type="ARBA" id="ARBA00022490"/>
    </source>
</evidence>
<dbReference type="OMA" id="LPGLIMC"/>
<proteinExistence type="predicted"/>
<keyword evidence="16" id="KW-1185">Reference proteome</keyword>
<comment type="subcellular location">
    <subcellularLocation>
        <location evidence="2">Cell projection</location>
        <location evidence="2">Cilium</location>
        <location evidence="2">Photoreceptor outer segment</location>
    </subcellularLocation>
    <subcellularLocation>
        <location evidence="1">Cytoplasm</location>
        <location evidence="1">Cytoskeleton</location>
        <location evidence="1">Cilium axoneme</location>
    </subcellularLocation>
</comment>
<feature type="compositionally biased region" description="Polar residues" evidence="13">
    <location>
        <begin position="1"/>
        <end position="13"/>
    </location>
</feature>
<evidence type="ECO:0000259" key="14">
    <source>
        <dbReference type="PROSITE" id="PS50309"/>
    </source>
</evidence>
<dbReference type="Pfam" id="PF03607">
    <property type="entry name" value="DCX"/>
    <property type="match status" value="2"/>
</dbReference>
<dbReference type="GO" id="GO:0032391">
    <property type="term" value="C:photoreceptor connecting cilium"/>
    <property type="evidence" value="ECO:0007669"/>
    <property type="project" value="UniProtKB-ARBA"/>
</dbReference>
<dbReference type="GO" id="GO:0001917">
    <property type="term" value="C:photoreceptor inner segment"/>
    <property type="evidence" value="ECO:0007669"/>
    <property type="project" value="UniProtKB-ARBA"/>
</dbReference>
<evidence type="ECO:0000313" key="16">
    <source>
        <dbReference type="Proteomes" id="UP000694546"/>
    </source>
</evidence>
<reference evidence="15" key="2">
    <citation type="submission" date="2025-09" db="UniProtKB">
        <authorList>
            <consortium name="Ensembl"/>
        </authorList>
    </citation>
    <scope>IDENTIFICATION</scope>
</reference>
<comment type="subunit">
    <text evidence="12">Interacts (via the doublecortin domains) with microtubules. Interacts with RP1L1. Interacts with MAK.</text>
</comment>
<comment type="function">
    <text evidence="10">Microtubule-associated protein regulating the stability and length of the microtubule-based axoneme of photoreceptors. Required for the differentiation of photoreceptor cells, it plays a role in the organization of the outer segment of rod and cone photoreceptors ensuring the correct orientation and higher-order stacking of outer segment disks along the photoreceptor axoneme.</text>
</comment>
<protein>
    <recommendedName>
        <fullName evidence="11">Oxygen-regulated protein 1</fullName>
    </recommendedName>
</protein>
<dbReference type="Proteomes" id="UP000694546">
    <property type="component" value="Chromosome 23"/>
</dbReference>
<evidence type="ECO:0000256" key="10">
    <source>
        <dbReference type="ARBA" id="ARBA00043933"/>
    </source>
</evidence>
<evidence type="ECO:0000313" key="15">
    <source>
        <dbReference type="Ensembl" id="ENSGMOP00000068966.1"/>
    </source>
</evidence>
<organism evidence="15 16">
    <name type="scientific">Gadus morhua</name>
    <name type="common">Atlantic cod</name>
    <dbReference type="NCBI Taxonomy" id="8049"/>
    <lineage>
        <taxon>Eukaryota</taxon>
        <taxon>Metazoa</taxon>
        <taxon>Chordata</taxon>
        <taxon>Craniata</taxon>
        <taxon>Vertebrata</taxon>
        <taxon>Euteleostomi</taxon>
        <taxon>Actinopterygii</taxon>
        <taxon>Neopterygii</taxon>
        <taxon>Teleostei</taxon>
        <taxon>Neoteleostei</taxon>
        <taxon>Acanthomorphata</taxon>
        <taxon>Zeiogadaria</taxon>
        <taxon>Gadariae</taxon>
        <taxon>Gadiformes</taxon>
        <taxon>Gadoidei</taxon>
        <taxon>Gadidae</taxon>
        <taxon>Gadus</taxon>
    </lineage>
</organism>
<evidence type="ECO:0000256" key="7">
    <source>
        <dbReference type="ARBA" id="ARBA00023069"/>
    </source>
</evidence>
<dbReference type="FunFam" id="3.10.20.230:FF:000006">
    <property type="entry name" value="Oxygen-regulated protein 1"/>
    <property type="match status" value="1"/>
</dbReference>
<dbReference type="Gene3D" id="3.10.20.230">
    <property type="entry name" value="Doublecortin domain"/>
    <property type="match status" value="2"/>
</dbReference>
<evidence type="ECO:0000256" key="12">
    <source>
        <dbReference type="ARBA" id="ARBA00046756"/>
    </source>
</evidence>
<keyword evidence="5" id="KW-0677">Repeat</keyword>
<feature type="compositionally biased region" description="Basic residues" evidence="13">
    <location>
        <begin position="254"/>
        <end position="264"/>
    </location>
</feature>
<evidence type="ECO:0000256" key="8">
    <source>
        <dbReference type="ARBA" id="ARBA00023212"/>
    </source>
</evidence>
<feature type="domain" description="Doublecortin" evidence="14">
    <location>
        <begin position="52"/>
        <end position="134"/>
    </location>
</feature>
<name>A0A8C5D2W8_GADMO</name>
<feature type="domain" description="Doublecortin" evidence="14">
    <location>
        <begin position="159"/>
        <end position="238"/>
    </location>
</feature>
<dbReference type="GO" id="GO:0005930">
    <property type="term" value="C:axoneme"/>
    <property type="evidence" value="ECO:0007669"/>
    <property type="project" value="UniProtKB-SubCell"/>
</dbReference>
<evidence type="ECO:0000256" key="2">
    <source>
        <dbReference type="ARBA" id="ARBA00004504"/>
    </source>
</evidence>
<dbReference type="GO" id="GO:0042461">
    <property type="term" value="P:photoreceptor cell development"/>
    <property type="evidence" value="ECO:0007669"/>
    <property type="project" value="TreeGrafter"/>
</dbReference>
<sequence>MFVYQLPSTTQLKTPGFSSRSPSTIFSRSGGSSHTLTPSRQPSHNLDPLPSKRICFYKSGDPQFGGLRMVINRRTFKSFEALLDGLSTKVPLPFGVRNITTPRGLHAVHTLDQLEDGGSYICSDSRKVKPINLALARKKLPPWYNRRGAGPVVMVHTPRRLTVFRNGEPAGSQMVTLKKRSTQSFEVVLQALSELMQFPVVKLHATDGRRVDGLQALILCSGTVVAAGKEPFKPGNYDVHRSPAPKRPPGTRPGSRKIRPKETI</sequence>
<dbReference type="GO" id="GO:0001750">
    <property type="term" value="C:photoreceptor outer segment"/>
    <property type="evidence" value="ECO:0007669"/>
    <property type="project" value="UniProtKB-SubCell"/>
</dbReference>
<keyword evidence="8" id="KW-0206">Cytoskeleton</keyword>
<dbReference type="InterPro" id="IPR036572">
    <property type="entry name" value="Doublecortin_dom_sf"/>
</dbReference>
<keyword evidence="3" id="KW-0963">Cytoplasm</keyword>
<feature type="region of interest" description="Disordered" evidence="13">
    <location>
        <begin position="1"/>
        <end position="46"/>
    </location>
</feature>
<evidence type="ECO:0000256" key="4">
    <source>
        <dbReference type="ARBA" id="ARBA00022606"/>
    </source>
</evidence>
<evidence type="ECO:0000256" key="13">
    <source>
        <dbReference type="SAM" id="MobiDB-lite"/>
    </source>
</evidence>
<dbReference type="SMART" id="SM00537">
    <property type="entry name" value="DCX"/>
    <property type="match status" value="2"/>
</dbReference>
<keyword evidence="7" id="KW-0969">Cilium</keyword>
<dbReference type="GO" id="GO:0060041">
    <property type="term" value="P:retina development in camera-type eye"/>
    <property type="evidence" value="ECO:0007669"/>
    <property type="project" value="TreeGrafter"/>
</dbReference>
<dbReference type="Ensembl" id="ENSGMOT00000056153.1">
    <property type="protein sequence ID" value="ENSGMOP00000068966.1"/>
    <property type="gene ID" value="ENSGMOG00000026788.1"/>
</dbReference>
<dbReference type="PANTHER" id="PTHR23005">
    <property type="entry name" value="RETINITIS PIGMENTOSA 1 PROTEIN"/>
    <property type="match status" value="1"/>
</dbReference>
<reference evidence="15" key="1">
    <citation type="submission" date="2025-08" db="UniProtKB">
        <authorList>
            <consortium name="Ensembl"/>
        </authorList>
    </citation>
    <scope>IDENTIFICATION</scope>
</reference>
<dbReference type="InterPro" id="IPR003533">
    <property type="entry name" value="Doublecortin_dom"/>
</dbReference>
<dbReference type="AlphaFoldDB" id="A0A8C5D2W8"/>